<dbReference type="SUPFAM" id="SSF55729">
    <property type="entry name" value="Acyl-CoA N-acyltransferases (Nat)"/>
    <property type="match status" value="2"/>
</dbReference>
<dbReference type="Pfam" id="PF00583">
    <property type="entry name" value="Acetyltransf_1"/>
    <property type="match status" value="1"/>
</dbReference>
<dbReference type="RefSeq" id="WP_194705262.1">
    <property type="nucleotide sequence ID" value="NZ_JADKPN010000001.1"/>
</dbReference>
<comment type="caution">
    <text evidence="2">The sequence shown here is derived from an EMBL/GenBank/DDBJ whole genome shotgun (WGS) entry which is preliminary data.</text>
</comment>
<dbReference type="PANTHER" id="PTHR43441:SF10">
    <property type="entry name" value="ACETYLTRANSFERASE"/>
    <property type="match status" value="1"/>
</dbReference>
<dbReference type="GO" id="GO:0008999">
    <property type="term" value="F:protein-N-terminal-alanine acetyltransferase activity"/>
    <property type="evidence" value="ECO:0007669"/>
    <property type="project" value="TreeGrafter"/>
</dbReference>
<gene>
    <name evidence="2" type="ORF">ISU07_03160</name>
</gene>
<reference evidence="2" key="1">
    <citation type="submission" date="2020-11" db="EMBL/GenBank/DDBJ databases">
        <title>Nocardioides sp. nov., isolated from Soil of Cynanchum wilfordii Hemsley rhizosphere.</title>
        <authorList>
            <person name="Lee J.-S."/>
            <person name="Suh M.K."/>
            <person name="Kim J.-S."/>
        </authorList>
    </citation>
    <scope>NUCLEOTIDE SEQUENCE</scope>
    <source>
        <strain evidence="2">KCTC 19275</strain>
    </source>
</reference>
<accession>A0A930V759</accession>
<dbReference type="PROSITE" id="PS51186">
    <property type="entry name" value="GNAT"/>
    <property type="match status" value="2"/>
</dbReference>
<protein>
    <submittedName>
        <fullName evidence="2">GNAT family N-acetyltransferase</fullName>
    </submittedName>
</protein>
<dbReference type="CDD" id="cd04301">
    <property type="entry name" value="NAT_SF"/>
    <property type="match status" value="1"/>
</dbReference>
<dbReference type="InterPro" id="IPR016181">
    <property type="entry name" value="Acyl_CoA_acyltransferase"/>
</dbReference>
<feature type="domain" description="N-acetyltransferase" evidence="1">
    <location>
        <begin position="9"/>
        <end position="163"/>
    </location>
</feature>
<dbReference type="Proteomes" id="UP000640489">
    <property type="component" value="Unassembled WGS sequence"/>
</dbReference>
<feature type="domain" description="N-acetyltransferase" evidence="1">
    <location>
        <begin position="175"/>
        <end position="329"/>
    </location>
</feature>
<dbReference type="InterPro" id="IPR000182">
    <property type="entry name" value="GNAT_dom"/>
</dbReference>
<proteinExistence type="predicted"/>
<dbReference type="Pfam" id="PF13302">
    <property type="entry name" value="Acetyltransf_3"/>
    <property type="match status" value="1"/>
</dbReference>
<sequence>MDLLVDGDLTLRRAVPADAPDVVEVYNEADIQHWMLWEPEVVDEAEALANIARSEEAWAEGSWAVFRIVVGGHVVGGANLHFLPYDVAEASYFLRASARGRGIATRALLMLTDWSFRERGQARVFLRCNPENTASRALAERGGFTYEGLERRSAAYPDGRRFDSCVYSMLPAERVAIRPATLDDAAFLTDTAIEATRDQGRFPADVDLAEYRAGFLDWTLEQLRDEVPDSVTSVVTAYGADVGRLRVVRTGDLVELAGLQLLPAHQGRGIGTRIIRDLMAEAAATGRGFGLSVEKDNPRARALYERLGLVVVGDEGDDPGEHVMRLPRTSG</sequence>
<dbReference type="GO" id="GO:1990189">
    <property type="term" value="F:protein N-terminal-serine acetyltransferase activity"/>
    <property type="evidence" value="ECO:0007669"/>
    <property type="project" value="TreeGrafter"/>
</dbReference>
<organism evidence="2 3">
    <name type="scientific">Nocardioides islandensis</name>
    <dbReference type="NCBI Taxonomy" id="433663"/>
    <lineage>
        <taxon>Bacteria</taxon>
        <taxon>Bacillati</taxon>
        <taxon>Actinomycetota</taxon>
        <taxon>Actinomycetes</taxon>
        <taxon>Propionibacteriales</taxon>
        <taxon>Nocardioidaceae</taxon>
        <taxon>Nocardioides</taxon>
    </lineage>
</organism>
<dbReference type="GO" id="GO:0005737">
    <property type="term" value="C:cytoplasm"/>
    <property type="evidence" value="ECO:0007669"/>
    <property type="project" value="TreeGrafter"/>
</dbReference>
<evidence type="ECO:0000259" key="1">
    <source>
        <dbReference type="PROSITE" id="PS51186"/>
    </source>
</evidence>
<name>A0A930V759_9ACTN</name>
<dbReference type="InterPro" id="IPR051908">
    <property type="entry name" value="Ribosomal_N-acetyltransferase"/>
</dbReference>
<evidence type="ECO:0000313" key="2">
    <source>
        <dbReference type="EMBL" id="MBF4762114.1"/>
    </source>
</evidence>
<dbReference type="EMBL" id="JADKPN010000001">
    <property type="protein sequence ID" value="MBF4762114.1"/>
    <property type="molecule type" value="Genomic_DNA"/>
</dbReference>
<keyword evidence="3" id="KW-1185">Reference proteome</keyword>
<dbReference type="Gene3D" id="3.40.630.30">
    <property type="match status" value="2"/>
</dbReference>
<evidence type="ECO:0000313" key="3">
    <source>
        <dbReference type="Proteomes" id="UP000640489"/>
    </source>
</evidence>
<dbReference type="AlphaFoldDB" id="A0A930V759"/>
<dbReference type="PANTHER" id="PTHR43441">
    <property type="entry name" value="RIBOSOMAL-PROTEIN-SERINE ACETYLTRANSFERASE"/>
    <property type="match status" value="1"/>
</dbReference>